<organism evidence="3 4">
    <name type="scientific">Streptomyces daliensis</name>
    <dbReference type="NCBI Taxonomy" id="299421"/>
    <lineage>
        <taxon>Bacteria</taxon>
        <taxon>Bacillati</taxon>
        <taxon>Actinomycetota</taxon>
        <taxon>Actinomycetes</taxon>
        <taxon>Kitasatosporales</taxon>
        <taxon>Streptomycetaceae</taxon>
        <taxon>Streptomyces</taxon>
    </lineage>
</organism>
<feature type="region of interest" description="Disordered" evidence="1">
    <location>
        <begin position="31"/>
        <end position="63"/>
    </location>
</feature>
<sequence>MERREVIKLSAVAGAASVLTLNTVSFARAAGGGVDNGPDGSQDGGGAGRDGGAEESRTVRGHLPTGAPDFVYLPVEVPGGVREIAVSYTYEKPQVPAGTPGNALDIGIFDERGTAPGGKGFRGWSGGFRTSFAISAEKATPGYLAGPVREGTWHIALGPYTVAPQGLDYEVTVTLRRGERGETPKPAYPPERAKGRGRAWYRGDCHLHTVHSDGQRTPAEVAAAARAAGLDFLTTTEHNTTSGHAAWEGLWGEDLLVLCGEEVTTRNGHYLALGTEPGTFVDWRYRARDDAYERYARRIRRAGGLVVPAHPNCPFVGCQWKFGYEDADAVEVWNGPWTADDELAVAAWDNMLVSAAESGDGWLPAMGNSDAHREPQVVGLPQTVVLAEDLSRRALLDGIRAGRSYLAESSKVGLKLSASGGRGGHAGIGDRLRVPADAEVTVRMEVSGAPEGATFRLLTDQGEMRSGPVSAAPVEWRATASLATYVRAEIRHKVPEGSPSGIPGAMAAMTNPVWLDATA</sequence>
<dbReference type="Proteomes" id="UP000675554">
    <property type="component" value="Unassembled WGS sequence"/>
</dbReference>
<proteinExistence type="predicted"/>
<keyword evidence="4" id="KW-1185">Reference proteome</keyword>
<feature type="domain" description="Polymerase/histidinol phosphatase N-terminal" evidence="2">
    <location>
        <begin position="203"/>
        <end position="267"/>
    </location>
</feature>
<gene>
    <name evidence="3" type="ORF">KDA82_33670</name>
</gene>
<evidence type="ECO:0000313" key="3">
    <source>
        <dbReference type="EMBL" id="MBR7677850.1"/>
    </source>
</evidence>
<dbReference type="SUPFAM" id="SSF89550">
    <property type="entry name" value="PHP domain-like"/>
    <property type="match status" value="1"/>
</dbReference>
<accession>A0A8T4J2X8</accession>
<dbReference type="PANTHER" id="PTHR42924">
    <property type="entry name" value="EXONUCLEASE"/>
    <property type="match status" value="1"/>
</dbReference>
<dbReference type="Gene3D" id="3.20.20.140">
    <property type="entry name" value="Metal-dependent hydrolases"/>
    <property type="match status" value="1"/>
</dbReference>
<evidence type="ECO:0000259" key="2">
    <source>
        <dbReference type="SMART" id="SM00481"/>
    </source>
</evidence>
<dbReference type="InterPro" id="IPR052018">
    <property type="entry name" value="PHP_domain"/>
</dbReference>
<evidence type="ECO:0000256" key="1">
    <source>
        <dbReference type="SAM" id="MobiDB-lite"/>
    </source>
</evidence>
<dbReference type="InterPro" id="IPR003141">
    <property type="entry name" value="Pol/His_phosphatase_N"/>
</dbReference>
<name>A0A8T4J2X8_9ACTN</name>
<reference evidence="3" key="1">
    <citation type="submission" date="2021-04" db="EMBL/GenBank/DDBJ databases">
        <title>Sequencing of actinobacteria type strains.</title>
        <authorList>
            <person name="Nguyen G.-S."/>
            <person name="Wentzel A."/>
        </authorList>
    </citation>
    <scope>NUCLEOTIDE SEQUENCE</scope>
    <source>
        <strain evidence="3">DSM 42095</strain>
    </source>
</reference>
<dbReference type="PANTHER" id="PTHR42924:SF3">
    <property type="entry name" value="POLYMERASE_HISTIDINOL PHOSPHATASE N-TERMINAL DOMAIN-CONTAINING PROTEIN"/>
    <property type="match status" value="1"/>
</dbReference>
<evidence type="ECO:0000313" key="4">
    <source>
        <dbReference type="Proteomes" id="UP000675554"/>
    </source>
</evidence>
<dbReference type="SMART" id="SM00481">
    <property type="entry name" value="POLIIIAc"/>
    <property type="match status" value="1"/>
</dbReference>
<dbReference type="InterPro" id="IPR016195">
    <property type="entry name" value="Pol/histidinol_Pase-like"/>
</dbReference>
<comment type="caution">
    <text evidence="3">The sequence shown here is derived from an EMBL/GenBank/DDBJ whole genome shotgun (WGS) entry which is preliminary data.</text>
</comment>
<dbReference type="GO" id="GO:0035312">
    <property type="term" value="F:5'-3' DNA exonuclease activity"/>
    <property type="evidence" value="ECO:0007669"/>
    <property type="project" value="TreeGrafter"/>
</dbReference>
<dbReference type="GO" id="GO:0004534">
    <property type="term" value="F:5'-3' RNA exonuclease activity"/>
    <property type="evidence" value="ECO:0007669"/>
    <property type="project" value="TreeGrafter"/>
</dbReference>
<dbReference type="NCBIfam" id="NF038032">
    <property type="entry name" value="CehA_McbA_metalo"/>
    <property type="match status" value="1"/>
</dbReference>
<dbReference type="AlphaFoldDB" id="A0A8T4J2X8"/>
<dbReference type="CDD" id="cd07432">
    <property type="entry name" value="PHP_HisPPase"/>
    <property type="match status" value="1"/>
</dbReference>
<dbReference type="EMBL" id="JAGSMN010001092">
    <property type="protein sequence ID" value="MBR7677850.1"/>
    <property type="molecule type" value="Genomic_DNA"/>
</dbReference>
<protein>
    <submittedName>
        <fullName evidence="3">PHP domain-containing protein</fullName>
    </submittedName>
</protein>